<dbReference type="EMBL" id="CP001778">
    <property type="protein sequence ID" value="ADD45610.1"/>
    <property type="molecule type" value="Genomic_DNA"/>
</dbReference>
<evidence type="ECO:0000313" key="2">
    <source>
        <dbReference type="Proteomes" id="UP000000844"/>
    </source>
</evidence>
<reference evidence="1 2" key="1">
    <citation type="journal article" date="2009" name="Stand. Genomic Sci.">
        <title>Complete genome sequence of Stackebrandtia nassauensis type strain (LLR-40K-21).</title>
        <authorList>
            <person name="Munk C."/>
            <person name="Lapidus A."/>
            <person name="Copeland A."/>
            <person name="Jando M."/>
            <person name="Mayilraj S."/>
            <person name="Glavina Del Rio T."/>
            <person name="Nolan M."/>
            <person name="Chen F."/>
            <person name="Lucas S."/>
            <person name="Tice H."/>
            <person name="Cheng J.F."/>
            <person name="Han C."/>
            <person name="Detter J.C."/>
            <person name="Bruce D."/>
            <person name="Goodwin L."/>
            <person name="Chain P."/>
            <person name="Pitluck S."/>
            <person name="Goker M."/>
            <person name="Ovchinikova G."/>
            <person name="Pati A."/>
            <person name="Ivanova N."/>
            <person name="Mavromatis K."/>
            <person name="Chen A."/>
            <person name="Palaniappan K."/>
            <person name="Land M."/>
            <person name="Hauser L."/>
            <person name="Chang Y.J."/>
            <person name="Jeffries C.D."/>
            <person name="Bristow J."/>
            <person name="Eisen J.A."/>
            <person name="Markowitz V."/>
            <person name="Hugenholtz P."/>
            <person name="Kyrpides N.C."/>
            <person name="Klenk H.P."/>
        </authorList>
    </citation>
    <scope>NUCLEOTIDE SEQUENCE [LARGE SCALE GENOMIC DNA]</scope>
    <source>
        <strain evidence="2">DSM 44728 / CIP 108903 / NRRL B-16338 / NBRC 102104 / LLR-40K-21</strain>
    </source>
</reference>
<dbReference type="Proteomes" id="UP000000844">
    <property type="component" value="Chromosome"/>
</dbReference>
<protein>
    <submittedName>
        <fullName evidence="1">Uncharacterized protein</fullName>
    </submittedName>
</protein>
<accession>D3Q081</accession>
<name>D3Q081_STANL</name>
<sequence length="96" mass="10682">MLGAMAESTLDELSTEQLRERAFARARQRHDLGFFWDVVRHLPHAPEAEEVDGSLGSVGAAIDSVVALWHELTGHDTDYGSSEPLLRAKFIDYLSD</sequence>
<organism evidence="1 2">
    <name type="scientific">Stackebrandtia nassauensis (strain DSM 44728 / CIP 108903 / NRRL B-16338 / NBRC 102104 / LLR-40K-21)</name>
    <dbReference type="NCBI Taxonomy" id="446470"/>
    <lineage>
        <taxon>Bacteria</taxon>
        <taxon>Bacillati</taxon>
        <taxon>Actinomycetota</taxon>
        <taxon>Actinomycetes</taxon>
        <taxon>Glycomycetales</taxon>
        <taxon>Glycomycetaceae</taxon>
        <taxon>Stackebrandtia</taxon>
    </lineage>
</organism>
<dbReference type="OrthoDB" id="3387194at2"/>
<gene>
    <name evidence="1" type="ordered locus">Snas_5984</name>
</gene>
<dbReference type="eggNOG" id="ENOG503334W">
    <property type="taxonomic scope" value="Bacteria"/>
</dbReference>
<evidence type="ECO:0000313" key="1">
    <source>
        <dbReference type="EMBL" id="ADD45610.1"/>
    </source>
</evidence>
<dbReference type="KEGG" id="sna:Snas_5984"/>
<dbReference type="HOGENOM" id="CLU_183126_0_0_11"/>
<keyword evidence="2" id="KW-1185">Reference proteome</keyword>
<dbReference type="AlphaFoldDB" id="D3Q081"/>
<proteinExistence type="predicted"/>
<dbReference type="RefSeq" id="WP_013021181.1">
    <property type="nucleotide sequence ID" value="NC_013947.1"/>
</dbReference>